<keyword evidence="3" id="KW-1185">Reference proteome</keyword>
<dbReference type="EMBL" id="QYUQ01000002">
    <property type="protein sequence ID" value="RJG01057.1"/>
    <property type="molecule type" value="Genomic_DNA"/>
</dbReference>
<evidence type="ECO:0000313" key="2">
    <source>
        <dbReference type="EMBL" id="RJG01057.1"/>
    </source>
</evidence>
<feature type="transmembrane region" description="Helical" evidence="1">
    <location>
        <begin position="160"/>
        <end position="177"/>
    </location>
</feature>
<proteinExistence type="predicted"/>
<protein>
    <submittedName>
        <fullName evidence="2">Uncharacterized protein</fullName>
    </submittedName>
</protein>
<feature type="transmembrane region" description="Helical" evidence="1">
    <location>
        <begin position="96"/>
        <end position="114"/>
    </location>
</feature>
<feature type="transmembrane region" description="Helical" evidence="1">
    <location>
        <begin position="35"/>
        <end position="54"/>
    </location>
</feature>
<comment type="caution">
    <text evidence="2">The sequence shown here is derived from an EMBL/GenBank/DDBJ whole genome shotgun (WGS) entry which is preliminary data.</text>
</comment>
<gene>
    <name evidence="2" type="ORF">D3878_05215</name>
</gene>
<dbReference type="AlphaFoldDB" id="A0A3A3FY32"/>
<sequence>MRPLRLLRHPALPGLLLAALAPLHPWLEQDMMRHMAIELPLLFAIGWLAAAAAGQRLTRMLASWNLGGLPALLGALLVTGFWMIPAALDRAVLDDGIGMIKVVSLVAAGMAAGASWRSAGVVIQAFFMLNWFSMTLAAGLLYQEAPQQLCSVYLADQQGAAGMAVVGWAVLILVVWLPRAFAALDLSGDRADA</sequence>
<keyword evidence="1" id="KW-0472">Membrane</keyword>
<dbReference type="Proteomes" id="UP000266327">
    <property type="component" value="Unassembled WGS sequence"/>
</dbReference>
<organism evidence="2 3">
    <name type="scientific">Noviherbaspirillum sedimenti</name>
    <dbReference type="NCBI Taxonomy" id="2320865"/>
    <lineage>
        <taxon>Bacteria</taxon>
        <taxon>Pseudomonadati</taxon>
        <taxon>Pseudomonadota</taxon>
        <taxon>Betaproteobacteria</taxon>
        <taxon>Burkholderiales</taxon>
        <taxon>Oxalobacteraceae</taxon>
        <taxon>Noviherbaspirillum</taxon>
    </lineage>
</organism>
<accession>A0A3A3FY32</accession>
<feature type="transmembrane region" description="Helical" evidence="1">
    <location>
        <begin position="66"/>
        <end position="84"/>
    </location>
</feature>
<dbReference type="OrthoDB" id="2388670at2"/>
<feature type="transmembrane region" description="Helical" evidence="1">
    <location>
        <begin position="121"/>
        <end position="140"/>
    </location>
</feature>
<dbReference type="RefSeq" id="WP_119784507.1">
    <property type="nucleotide sequence ID" value="NZ_QYUQ01000002.1"/>
</dbReference>
<evidence type="ECO:0000313" key="3">
    <source>
        <dbReference type="Proteomes" id="UP000266327"/>
    </source>
</evidence>
<name>A0A3A3FY32_9BURK</name>
<reference evidence="3" key="1">
    <citation type="submission" date="2018-09" db="EMBL/GenBank/DDBJ databases">
        <authorList>
            <person name="Zhu H."/>
        </authorList>
    </citation>
    <scope>NUCLEOTIDE SEQUENCE [LARGE SCALE GENOMIC DNA]</scope>
    <source>
        <strain evidence="3">K1S02-23</strain>
    </source>
</reference>
<evidence type="ECO:0000256" key="1">
    <source>
        <dbReference type="SAM" id="Phobius"/>
    </source>
</evidence>
<keyword evidence="1" id="KW-0812">Transmembrane</keyword>
<keyword evidence="1" id="KW-1133">Transmembrane helix</keyword>